<feature type="chain" id="PRO_5036167631" evidence="2">
    <location>
        <begin position="29"/>
        <end position="101"/>
    </location>
</feature>
<feature type="region of interest" description="Disordered" evidence="1">
    <location>
        <begin position="39"/>
        <end position="78"/>
    </location>
</feature>
<evidence type="ECO:0000313" key="7">
    <source>
        <dbReference type="Proteomes" id="UP000434957"/>
    </source>
</evidence>
<keyword evidence="7" id="KW-1185">Reference proteome</keyword>
<dbReference type="Proteomes" id="UP000435112">
    <property type="component" value="Unassembled WGS sequence"/>
</dbReference>
<evidence type="ECO:0000256" key="1">
    <source>
        <dbReference type="SAM" id="MobiDB-lite"/>
    </source>
</evidence>
<evidence type="ECO:0000313" key="8">
    <source>
        <dbReference type="Proteomes" id="UP000435112"/>
    </source>
</evidence>
<protein>
    <submittedName>
        <fullName evidence="5">Uncharacterized protein</fullName>
    </submittedName>
</protein>
<dbReference type="Proteomes" id="UP000434957">
    <property type="component" value="Unassembled WGS sequence"/>
</dbReference>
<dbReference type="Proteomes" id="UP000429607">
    <property type="component" value="Unassembled WGS sequence"/>
</dbReference>
<evidence type="ECO:0000313" key="5">
    <source>
        <dbReference type="EMBL" id="KAE9342066.1"/>
    </source>
</evidence>
<evidence type="ECO:0000256" key="2">
    <source>
        <dbReference type="SAM" id="SignalP"/>
    </source>
</evidence>
<feature type="signal peptide" evidence="2">
    <location>
        <begin position="1"/>
        <end position="28"/>
    </location>
</feature>
<feature type="compositionally biased region" description="Acidic residues" evidence="1">
    <location>
        <begin position="43"/>
        <end position="61"/>
    </location>
</feature>
<feature type="compositionally biased region" description="Basic and acidic residues" evidence="1">
    <location>
        <begin position="62"/>
        <end position="73"/>
    </location>
</feature>
<sequence>MVPRAVGFDVGAISVVVWSVVMLANTSGDGNLTVTIRQHSETVGEEEQDVEADESAEEEVEESKRQKGDHDSGADDDNEQAGLAMAALFYAYVLFDACVGS</sequence>
<gene>
    <name evidence="4" type="ORF">PR001_g9576</name>
    <name evidence="3" type="ORF">PR002_g9470</name>
    <name evidence="5" type="ORF">PR003_g9672</name>
</gene>
<evidence type="ECO:0000313" key="6">
    <source>
        <dbReference type="Proteomes" id="UP000429607"/>
    </source>
</evidence>
<evidence type="ECO:0000313" key="4">
    <source>
        <dbReference type="EMBL" id="KAE9034820.1"/>
    </source>
</evidence>
<dbReference type="EMBL" id="QXFT01000507">
    <property type="protein sequence ID" value="KAE9342066.1"/>
    <property type="molecule type" value="Genomic_DNA"/>
</dbReference>
<name>A0A6A4F7P7_9STRA</name>
<accession>A0A6A4F7P7</accession>
<organism evidence="5 7">
    <name type="scientific">Phytophthora rubi</name>
    <dbReference type="NCBI Taxonomy" id="129364"/>
    <lineage>
        <taxon>Eukaryota</taxon>
        <taxon>Sar</taxon>
        <taxon>Stramenopiles</taxon>
        <taxon>Oomycota</taxon>
        <taxon>Peronosporomycetes</taxon>
        <taxon>Peronosporales</taxon>
        <taxon>Peronosporaceae</taxon>
        <taxon>Phytophthora</taxon>
    </lineage>
</organism>
<comment type="caution">
    <text evidence="5">The sequence shown here is derived from an EMBL/GenBank/DDBJ whole genome shotgun (WGS) entry which is preliminary data.</text>
</comment>
<keyword evidence="2" id="KW-0732">Signal</keyword>
<reference evidence="5 7" key="1">
    <citation type="submission" date="2018-08" db="EMBL/GenBank/DDBJ databases">
        <title>Genomic investigation of the strawberry pathogen Phytophthora fragariae indicates pathogenicity is determined by transcriptional variation in three key races.</title>
        <authorList>
            <person name="Adams T.M."/>
            <person name="Armitage A.D."/>
            <person name="Sobczyk M.K."/>
            <person name="Bates H.J."/>
            <person name="Dunwell J.M."/>
            <person name="Nellist C.F."/>
            <person name="Harrison R.J."/>
        </authorList>
    </citation>
    <scope>NUCLEOTIDE SEQUENCE [LARGE SCALE GENOMIC DNA]</scope>
    <source>
        <strain evidence="4 6">SCRP249</strain>
        <strain evidence="3 8">SCRP324</strain>
        <strain evidence="5 7">SCRP333</strain>
    </source>
</reference>
<dbReference type="AlphaFoldDB" id="A0A6A4F7P7"/>
<proteinExistence type="predicted"/>
<dbReference type="EMBL" id="QXFV01000535">
    <property type="protein sequence ID" value="KAE9034820.1"/>
    <property type="molecule type" value="Genomic_DNA"/>
</dbReference>
<evidence type="ECO:0000313" key="3">
    <source>
        <dbReference type="EMBL" id="KAE9031886.1"/>
    </source>
</evidence>
<dbReference type="EMBL" id="QXFU01000507">
    <property type="protein sequence ID" value="KAE9031886.1"/>
    <property type="molecule type" value="Genomic_DNA"/>
</dbReference>